<feature type="compositionally biased region" description="Acidic residues" evidence="1">
    <location>
        <begin position="190"/>
        <end position="206"/>
    </location>
</feature>
<dbReference type="InterPro" id="IPR029523">
    <property type="entry name" value="INO80B/Ies2"/>
</dbReference>
<sequence length="348" mass="38243">MAPRVIMDDESDEYEDESPSARGMTTLPARAAARKSAAAFKAVAQAEDEEEEEEEEEDEEVEDEDEEEDEEEEGEQEEEESEEELEEEDDGSAPTRASTPRTINQAAVTPSLSSVVSSPHTGSAIKLKVKMSASGSSSPTVERFTPHSPATKPRLPVVSALATGSKRKASSYSKTTKVASKRRKSQLGGYDDEDEDLGLDDEEEDGGANSDFSEDSAMTNSRMTARQRAKELGDEGETLLELPTKKPPKAKKQFTEQEMQLRKSENARKRKNLSDRKLEEEKTETINRLLKKQAGKSRGVPRATGASTPEPKEPTPLPVAVPVLRRYVSSIRSGEYLATYSLPISQIS</sequence>
<dbReference type="AlphaFoldDB" id="G7E3P4"/>
<dbReference type="OMA" id="VHARWAD"/>
<feature type="compositionally biased region" description="Polar residues" evidence="1">
    <location>
        <begin position="95"/>
        <end position="108"/>
    </location>
</feature>
<gene>
    <name evidence="3" type="primary">Mo04133</name>
    <name evidence="3" type="ORF">E5Q_04133</name>
</gene>
<dbReference type="STRING" id="764103.G7E3P4"/>
<feature type="compositionally biased region" description="Acidic residues" evidence="1">
    <location>
        <begin position="8"/>
        <end position="18"/>
    </location>
</feature>
<dbReference type="InterPro" id="IPR006880">
    <property type="entry name" value="INO80B_C"/>
</dbReference>
<dbReference type="Proteomes" id="UP000009131">
    <property type="component" value="Unassembled WGS sequence"/>
</dbReference>
<feature type="region of interest" description="Disordered" evidence="1">
    <location>
        <begin position="1"/>
        <end position="317"/>
    </location>
</feature>
<dbReference type="RefSeq" id="XP_014570540.1">
    <property type="nucleotide sequence ID" value="XM_014715054.1"/>
</dbReference>
<name>G7E3P4_MIXOS</name>
<comment type="caution">
    <text evidence="3">The sequence shown here is derived from an EMBL/GenBank/DDBJ whole genome shotgun (WGS) entry which is preliminary data.</text>
</comment>
<dbReference type="GO" id="GO:0031011">
    <property type="term" value="C:Ino80 complex"/>
    <property type="evidence" value="ECO:0007669"/>
    <property type="project" value="InterPro"/>
</dbReference>
<feature type="compositionally biased region" description="Low complexity" evidence="1">
    <location>
        <begin position="110"/>
        <end position="119"/>
    </location>
</feature>
<protein>
    <recommendedName>
        <fullName evidence="2">INO80 complex subunit B-like conserved region domain-containing protein</fullName>
    </recommendedName>
</protein>
<dbReference type="PANTHER" id="PTHR21561:SF12">
    <property type="entry name" value="INO80 COMPLEX SUBUNIT B"/>
    <property type="match status" value="1"/>
</dbReference>
<evidence type="ECO:0000313" key="3">
    <source>
        <dbReference type="EMBL" id="GAA97454.1"/>
    </source>
</evidence>
<feature type="domain" description="INO80 complex subunit B-like conserved region" evidence="2">
    <location>
        <begin position="258"/>
        <end position="346"/>
    </location>
</feature>
<evidence type="ECO:0000313" key="4">
    <source>
        <dbReference type="Proteomes" id="UP000009131"/>
    </source>
</evidence>
<dbReference type="SMART" id="SM01406">
    <property type="entry name" value="PAPA-1"/>
    <property type="match status" value="1"/>
</dbReference>
<dbReference type="GO" id="GO:0006338">
    <property type="term" value="P:chromatin remodeling"/>
    <property type="evidence" value="ECO:0007669"/>
    <property type="project" value="InterPro"/>
</dbReference>
<feature type="compositionally biased region" description="Low complexity" evidence="1">
    <location>
        <begin position="29"/>
        <end position="45"/>
    </location>
</feature>
<feature type="compositionally biased region" description="Basic and acidic residues" evidence="1">
    <location>
        <begin position="253"/>
        <end position="285"/>
    </location>
</feature>
<accession>G7E3P4</accession>
<dbReference type="HOGENOM" id="CLU_797131_0_0_1"/>
<feature type="compositionally biased region" description="Acidic residues" evidence="1">
    <location>
        <begin position="46"/>
        <end position="91"/>
    </location>
</feature>
<organism evidence="3 4">
    <name type="scientific">Mixia osmundae (strain CBS 9802 / IAM 14324 / JCM 22182 / KY 12970)</name>
    <dbReference type="NCBI Taxonomy" id="764103"/>
    <lineage>
        <taxon>Eukaryota</taxon>
        <taxon>Fungi</taxon>
        <taxon>Dikarya</taxon>
        <taxon>Basidiomycota</taxon>
        <taxon>Pucciniomycotina</taxon>
        <taxon>Mixiomycetes</taxon>
        <taxon>Mixiales</taxon>
        <taxon>Mixiaceae</taxon>
        <taxon>Mixia</taxon>
    </lineage>
</organism>
<reference evidence="3 4" key="2">
    <citation type="journal article" date="2012" name="Open Biol.">
        <title>Characteristics of nucleosomes and linker DNA regions on the genome of the basidiomycete Mixia osmundae revealed by mono- and dinucleosome mapping.</title>
        <authorList>
            <person name="Nishida H."/>
            <person name="Kondo S."/>
            <person name="Matsumoto T."/>
            <person name="Suzuki Y."/>
            <person name="Yoshikawa H."/>
            <person name="Taylor T.D."/>
            <person name="Sugiyama J."/>
        </authorList>
    </citation>
    <scope>NUCLEOTIDE SEQUENCE [LARGE SCALE GENOMIC DNA]</scope>
    <source>
        <strain evidence="4">CBS 9802 / IAM 14324 / JCM 22182 / KY 12970</strain>
    </source>
</reference>
<dbReference type="InParanoid" id="G7E3P4"/>
<evidence type="ECO:0000256" key="1">
    <source>
        <dbReference type="SAM" id="MobiDB-lite"/>
    </source>
</evidence>
<dbReference type="EMBL" id="BABT02000122">
    <property type="protein sequence ID" value="GAA97454.1"/>
    <property type="molecule type" value="Genomic_DNA"/>
</dbReference>
<dbReference type="Pfam" id="PF04795">
    <property type="entry name" value="PAPA-1"/>
    <property type="match status" value="1"/>
</dbReference>
<keyword evidence="4" id="KW-1185">Reference proteome</keyword>
<dbReference type="PANTHER" id="PTHR21561">
    <property type="entry name" value="INO80 COMPLEX SUBUNIT B"/>
    <property type="match status" value="1"/>
</dbReference>
<dbReference type="OrthoDB" id="2021186at2759"/>
<reference evidence="3 4" key="1">
    <citation type="journal article" date="2011" name="J. Gen. Appl. Microbiol.">
        <title>Draft genome sequencing of the enigmatic basidiomycete Mixia osmundae.</title>
        <authorList>
            <person name="Nishida H."/>
            <person name="Nagatsuka Y."/>
            <person name="Sugiyama J."/>
        </authorList>
    </citation>
    <scope>NUCLEOTIDE SEQUENCE [LARGE SCALE GENOMIC DNA]</scope>
    <source>
        <strain evidence="4">CBS 9802 / IAM 14324 / JCM 22182 / KY 12970</strain>
    </source>
</reference>
<evidence type="ECO:0000259" key="2">
    <source>
        <dbReference type="SMART" id="SM01406"/>
    </source>
</evidence>
<proteinExistence type="predicted"/>
<dbReference type="eggNOG" id="ENOG502S7M7">
    <property type="taxonomic scope" value="Eukaryota"/>
</dbReference>